<accession>A0AAF1A3Z8</accession>
<sequence length="108" mass="12493">MSSIFKIIGFQKRRSCLDGDDDGDYDYAPAACLEGDGDGAMMEIMTMLLQHPWKEMTMIETMIMLLPHPWKEMAMMKITLMLQPHDLVVINGRFRERGIDYCSMKLKL</sequence>
<dbReference type="PANTHER" id="PTHR37077">
    <property type="match status" value="1"/>
</dbReference>
<dbReference type="PANTHER" id="PTHR37077:SF1">
    <property type="match status" value="1"/>
</dbReference>
<proteinExistence type="predicted"/>
<gene>
    <name evidence="1" type="ORF">MTR67_053330</name>
</gene>
<keyword evidence="2" id="KW-1185">Reference proteome</keyword>
<dbReference type="EMBL" id="CP133623">
    <property type="protein sequence ID" value="WMV59945.1"/>
    <property type="molecule type" value="Genomic_DNA"/>
</dbReference>
<protein>
    <submittedName>
        <fullName evidence="1">Uncharacterized protein</fullName>
    </submittedName>
</protein>
<organism evidence="1 2">
    <name type="scientific">Solanum verrucosum</name>
    <dbReference type="NCBI Taxonomy" id="315347"/>
    <lineage>
        <taxon>Eukaryota</taxon>
        <taxon>Viridiplantae</taxon>
        <taxon>Streptophyta</taxon>
        <taxon>Embryophyta</taxon>
        <taxon>Tracheophyta</taxon>
        <taxon>Spermatophyta</taxon>
        <taxon>Magnoliopsida</taxon>
        <taxon>eudicotyledons</taxon>
        <taxon>Gunneridae</taxon>
        <taxon>Pentapetalae</taxon>
        <taxon>asterids</taxon>
        <taxon>lamiids</taxon>
        <taxon>Solanales</taxon>
        <taxon>Solanaceae</taxon>
        <taxon>Solanoideae</taxon>
        <taxon>Solaneae</taxon>
        <taxon>Solanum</taxon>
    </lineage>
</organism>
<evidence type="ECO:0000313" key="1">
    <source>
        <dbReference type="EMBL" id="WMV59945.1"/>
    </source>
</evidence>
<dbReference type="Proteomes" id="UP001234989">
    <property type="component" value="Chromosome 12"/>
</dbReference>
<reference evidence="1" key="1">
    <citation type="submission" date="2023-08" db="EMBL/GenBank/DDBJ databases">
        <title>A de novo genome assembly of Solanum verrucosum Schlechtendal, a Mexican diploid species geographically isolated from the other diploid A-genome species in potato relatives.</title>
        <authorList>
            <person name="Hosaka K."/>
        </authorList>
    </citation>
    <scope>NUCLEOTIDE SEQUENCE</scope>
    <source>
        <tissue evidence="1">Young leaves</tissue>
    </source>
</reference>
<dbReference type="AlphaFoldDB" id="A0AAF1A3Z8"/>
<name>A0AAF1A3Z8_SOLVR</name>
<evidence type="ECO:0000313" key="2">
    <source>
        <dbReference type="Proteomes" id="UP001234989"/>
    </source>
</evidence>